<accession>A0A845SEW4</accession>
<evidence type="ECO:0000313" key="3">
    <source>
        <dbReference type="Proteomes" id="UP000461443"/>
    </source>
</evidence>
<dbReference type="InterPro" id="IPR010982">
    <property type="entry name" value="Lambda_DNA-bd_dom_sf"/>
</dbReference>
<dbReference type="AlphaFoldDB" id="A0A845SEW4"/>
<reference evidence="2 3" key="1">
    <citation type="submission" date="2019-12" db="EMBL/GenBank/DDBJ databases">
        <authorList>
            <person name="Lee S.D."/>
        </authorList>
    </citation>
    <scope>NUCLEOTIDE SEQUENCE [LARGE SCALE GENOMIC DNA]</scope>
    <source>
        <strain evidence="2 3">SAP-6</strain>
    </source>
</reference>
<keyword evidence="3" id="KW-1185">Reference proteome</keyword>
<evidence type="ECO:0000313" key="2">
    <source>
        <dbReference type="EMBL" id="NDL62409.1"/>
    </source>
</evidence>
<dbReference type="Proteomes" id="UP000461443">
    <property type="component" value="Unassembled WGS sequence"/>
</dbReference>
<feature type="domain" description="HTH cro/C1-type" evidence="1">
    <location>
        <begin position="19"/>
        <end position="71"/>
    </location>
</feature>
<dbReference type="EMBL" id="WUBS01000004">
    <property type="protein sequence ID" value="NDL62409.1"/>
    <property type="molecule type" value="Genomic_DNA"/>
</dbReference>
<dbReference type="PROSITE" id="PS50943">
    <property type="entry name" value="HTH_CROC1"/>
    <property type="match status" value="1"/>
</dbReference>
<dbReference type="GO" id="GO:0003677">
    <property type="term" value="F:DNA binding"/>
    <property type="evidence" value="ECO:0007669"/>
    <property type="project" value="InterPro"/>
</dbReference>
<dbReference type="SUPFAM" id="SSF47413">
    <property type="entry name" value="lambda repressor-like DNA-binding domains"/>
    <property type="match status" value="1"/>
</dbReference>
<dbReference type="RefSeq" id="WP_162365142.1">
    <property type="nucleotide sequence ID" value="NZ_WUBS01000004.1"/>
</dbReference>
<sequence length="135" mass="14889">MKFSTMSDSEIIADLCCRIKDARIEQRLSQIDLAERSGLGIATIKRAEMGGSVTLSTLICILRGLNRLHQLEGVLFDAEVRSFNAQISGEKQNAPLRIRKKAVSADEAEKPPVENNADASAVDWYISAAENNILW</sequence>
<protein>
    <submittedName>
        <fullName evidence="2">Helix-turn-helix domain-containing protein</fullName>
    </submittedName>
</protein>
<proteinExistence type="predicted"/>
<reference evidence="2 3" key="2">
    <citation type="submission" date="2020-02" db="EMBL/GenBank/DDBJ databases">
        <title>The new genus of Enterobacteriales.</title>
        <authorList>
            <person name="Kim I.S."/>
        </authorList>
    </citation>
    <scope>NUCLEOTIDE SEQUENCE [LARGE SCALE GENOMIC DNA]</scope>
    <source>
        <strain evidence="2 3">SAP-6</strain>
    </source>
</reference>
<name>A0A845SEW4_9GAMM</name>
<organism evidence="2 3">
    <name type="scientific">Acerihabitans arboris</name>
    <dbReference type="NCBI Taxonomy" id="2691583"/>
    <lineage>
        <taxon>Bacteria</taxon>
        <taxon>Pseudomonadati</taxon>
        <taxon>Pseudomonadota</taxon>
        <taxon>Gammaproteobacteria</taxon>
        <taxon>Enterobacterales</taxon>
        <taxon>Pectobacteriaceae</taxon>
        <taxon>Acerihabitans</taxon>
    </lineage>
</organism>
<evidence type="ECO:0000259" key="1">
    <source>
        <dbReference type="PROSITE" id="PS50943"/>
    </source>
</evidence>
<dbReference type="Gene3D" id="1.10.260.40">
    <property type="entry name" value="lambda repressor-like DNA-binding domains"/>
    <property type="match status" value="1"/>
</dbReference>
<dbReference type="Pfam" id="PF01381">
    <property type="entry name" value="HTH_3"/>
    <property type="match status" value="1"/>
</dbReference>
<gene>
    <name evidence="2" type="ORF">GRH90_06530</name>
</gene>
<dbReference type="InterPro" id="IPR001387">
    <property type="entry name" value="Cro/C1-type_HTH"/>
</dbReference>
<comment type="caution">
    <text evidence="2">The sequence shown here is derived from an EMBL/GenBank/DDBJ whole genome shotgun (WGS) entry which is preliminary data.</text>
</comment>
<dbReference type="CDD" id="cd00093">
    <property type="entry name" value="HTH_XRE"/>
    <property type="match status" value="1"/>
</dbReference>